<sequence>MSKNITKKCHWVPQAYLRNFACPPESEEKIWRLSKETLVAERKPIAKVAVKFHLYSPQDTAGRRDDRFERKLGDLETWFGSPAWKALCGDFPDYSKSWFRKMISLLVATMYLRNPSVLEWTKGFHQSVLASAKGNSRPPSHIRIGQTSSEISEDTWAEYLGANDEDLKRAWISIVEKCGWFAEQLMSLRWAILISERPVFVTSDNPVAFYHPSLQFKGMNDPQTFLMFPLSPTRVLTMDHRHDQPDGRYYPLNHSGASTNTLIWRNSIEHMFSSRHPDTVCEEMVADAEAMGFASH</sequence>
<accession>A0A7L5BRD8</accession>
<dbReference type="EMBL" id="CP048637">
    <property type="protein sequence ID" value="QIB41450.1"/>
    <property type="molecule type" value="Genomic_DNA"/>
</dbReference>
<dbReference type="AlphaFoldDB" id="A0A7L5BRD8"/>
<keyword evidence="1" id="KW-0614">Plasmid</keyword>
<reference evidence="1 2" key="1">
    <citation type="submission" date="2020-02" db="EMBL/GenBank/DDBJ databases">
        <title>Plant-Promoting Endophytic Bacterium Rhizobium oryzihabitans sp. nov., Isolated from the Root of Rice.</title>
        <authorList>
            <person name="zhao J."/>
            <person name="Zhang G."/>
        </authorList>
    </citation>
    <scope>NUCLEOTIDE SEQUENCE [LARGE SCALE GENOMIC DNA]</scope>
    <source>
        <strain evidence="1 2">M15</strain>
        <plasmid evidence="1 2">p5</plasmid>
    </source>
</reference>
<dbReference type="InterPro" id="IPR025332">
    <property type="entry name" value="DUF4238"/>
</dbReference>
<keyword evidence="2" id="KW-1185">Reference proteome</keyword>
<evidence type="ECO:0000313" key="2">
    <source>
        <dbReference type="Proteomes" id="UP000464865"/>
    </source>
</evidence>
<dbReference type="Proteomes" id="UP000464865">
    <property type="component" value="Plasmid p5"/>
</dbReference>
<protein>
    <submittedName>
        <fullName evidence="1">DUF4238 domain-containing protein</fullName>
    </submittedName>
</protein>
<dbReference type="KEGG" id="roy:G3A56_27060"/>
<organism evidence="1 2">
    <name type="scientific">Rhizobium oryzihabitans</name>
    <dbReference type="NCBI Taxonomy" id="2267833"/>
    <lineage>
        <taxon>Bacteria</taxon>
        <taxon>Pseudomonadati</taxon>
        <taxon>Pseudomonadota</taxon>
        <taxon>Alphaproteobacteria</taxon>
        <taxon>Hyphomicrobiales</taxon>
        <taxon>Rhizobiaceae</taxon>
        <taxon>Rhizobium/Agrobacterium group</taxon>
        <taxon>Rhizobium</taxon>
    </lineage>
</organism>
<dbReference type="RefSeq" id="WP_164056961.1">
    <property type="nucleotide sequence ID" value="NZ_CP048637.1"/>
</dbReference>
<proteinExistence type="predicted"/>
<name>A0A7L5BRD8_9HYPH</name>
<dbReference type="Pfam" id="PF14022">
    <property type="entry name" value="DUF4238"/>
    <property type="match status" value="1"/>
</dbReference>
<geneLocation type="plasmid" evidence="1 2">
    <name>p5</name>
</geneLocation>
<evidence type="ECO:0000313" key="1">
    <source>
        <dbReference type="EMBL" id="QIB41450.1"/>
    </source>
</evidence>
<gene>
    <name evidence="1" type="ORF">G3A56_27060</name>
</gene>